<protein>
    <submittedName>
        <fullName evidence="2">Uncharacterized protein</fullName>
    </submittedName>
</protein>
<dbReference type="OMA" id="ETRESWK"/>
<feature type="compositionally biased region" description="Basic and acidic residues" evidence="1">
    <location>
        <begin position="253"/>
        <end position="268"/>
    </location>
</feature>
<feature type="region of interest" description="Disordered" evidence="1">
    <location>
        <begin position="1"/>
        <end position="47"/>
    </location>
</feature>
<organism evidence="2 3">
    <name type="scientific">Taxus chinensis</name>
    <name type="common">Chinese yew</name>
    <name type="synonym">Taxus wallichiana var. chinensis</name>
    <dbReference type="NCBI Taxonomy" id="29808"/>
    <lineage>
        <taxon>Eukaryota</taxon>
        <taxon>Viridiplantae</taxon>
        <taxon>Streptophyta</taxon>
        <taxon>Embryophyta</taxon>
        <taxon>Tracheophyta</taxon>
        <taxon>Spermatophyta</taxon>
        <taxon>Pinopsida</taxon>
        <taxon>Pinidae</taxon>
        <taxon>Conifers II</taxon>
        <taxon>Cupressales</taxon>
        <taxon>Taxaceae</taxon>
        <taxon>Taxus</taxon>
    </lineage>
</organism>
<dbReference type="AlphaFoldDB" id="A0AA38GV93"/>
<name>A0AA38GV93_TAXCH</name>
<feature type="compositionally biased region" description="Basic and acidic residues" evidence="1">
    <location>
        <begin position="97"/>
        <end position="124"/>
    </location>
</feature>
<feature type="region of interest" description="Disordered" evidence="1">
    <location>
        <begin position="418"/>
        <end position="455"/>
    </location>
</feature>
<keyword evidence="3" id="KW-1185">Reference proteome</keyword>
<feature type="compositionally biased region" description="Basic and acidic residues" evidence="1">
    <location>
        <begin position="277"/>
        <end position="397"/>
    </location>
</feature>
<feature type="compositionally biased region" description="Polar residues" evidence="1">
    <location>
        <begin position="30"/>
        <end position="45"/>
    </location>
</feature>
<feature type="region of interest" description="Disordered" evidence="1">
    <location>
        <begin position="203"/>
        <end position="406"/>
    </location>
</feature>
<evidence type="ECO:0000313" key="3">
    <source>
        <dbReference type="Proteomes" id="UP000824469"/>
    </source>
</evidence>
<feature type="compositionally biased region" description="Basic and acidic residues" evidence="1">
    <location>
        <begin position="224"/>
        <end position="246"/>
    </location>
</feature>
<feature type="compositionally biased region" description="Basic residues" evidence="1">
    <location>
        <begin position="420"/>
        <end position="429"/>
    </location>
</feature>
<proteinExistence type="predicted"/>
<dbReference type="EMBL" id="JAHRHJ020000001">
    <property type="protein sequence ID" value="KAH9330294.1"/>
    <property type="molecule type" value="Genomic_DNA"/>
</dbReference>
<comment type="caution">
    <text evidence="2">The sequence shown here is derived from an EMBL/GenBank/DDBJ whole genome shotgun (WGS) entry which is preliminary data.</text>
</comment>
<evidence type="ECO:0000256" key="1">
    <source>
        <dbReference type="SAM" id="MobiDB-lite"/>
    </source>
</evidence>
<reference evidence="2 3" key="1">
    <citation type="journal article" date="2021" name="Nat. Plants">
        <title>The Taxus genome provides insights into paclitaxel biosynthesis.</title>
        <authorList>
            <person name="Xiong X."/>
            <person name="Gou J."/>
            <person name="Liao Q."/>
            <person name="Li Y."/>
            <person name="Zhou Q."/>
            <person name="Bi G."/>
            <person name="Li C."/>
            <person name="Du R."/>
            <person name="Wang X."/>
            <person name="Sun T."/>
            <person name="Guo L."/>
            <person name="Liang H."/>
            <person name="Lu P."/>
            <person name="Wu Y."/>
            <person name="Zhang Z."/>
            <person name="Ro D.K."/>
            <person name="Shang Y."/>
            <person name="Huang S."/>
            <person name="Yan J."/>
        </authorList>
    </citation>
    <scope>NUCLEOTIDE SEQUENCE [LARGE SCALE GENOMIC DNA]</scope>
    <source>
        <strain evidence="2">Ta-2019</strain>
    </source>
</reference>
<evidence type="ECO:0000313" key="2">
    <source>
        <dbReference type="EMBL" id="KAH9330294.1"/>
    </source>
</evidence>
<sequence length="455" mass="54107">MSGLSKRLHEEGTHQSGAPTAKLQHEEPLSFSNSAGKTNPSSSDYYSLIEANQDGRLSKIQRTEARDIVRRIHTFNPAYRYSSVDDPYSEITVGAESRGEARDIRETRDVKVEPRDSRDVRNDSRLDSRDIKVEREMQSEARGDLRDFKIERDYHLDVKGENKIEMNYGERGDVIWKRLTDRYSGGDHEGFFQHSRYSEDIEWHTSSGKEAGKEISMEEDGEFYEAKEAVGENKVEWKREEKEKERDRKRKDEKREWGERNRERDDWHSGFQLTGNVHERKESTREDRDQDRWERDRERKDRGKDKERQKDKERDHAKKDRSERDDKENMLADKEELEASRKVPDQENPELEQKAIKESDGWKNLDRDDKDRKKERDKDTEVDRHEKRMRYHEKDTEEASVEGEGVVEREREVFGYGVQQRKRMLRPRGHSQATTREPRSRFRPKDVDGYACSHP</sequence>
<accession>A0AA38GV93</accession>
<feature type="region of interest" description="Disordered" evidence="1">
    <location>
        <begin position="95"/>
        <end position="124"/>
    </location>
</feature>
<gene>
    <name evidence="2" type="ORF">KI387_002402</name>
</gene>
<feature type="compositionally biased region" description="Basic and acidic residues" evidence="1">
    <location>
        <begin position="436"/>
        <end position="448"/>
    </location>
</feature>
<dbReference type="Proteomes" id="UP000824469">
    <property type="component" value="Unassembled WGS sequence"/>
</dbReference>